<dbReference type="Gene3D" id="2.30.110.10">
    <property type="entry name" value="Electron Transport, Fmn-binding Protein, Chain A"/>
    <property type="match status" value="1"/>
</dbReference>
<feature type="region of interest" description="Disordered" evidence="2">
    <location>
        <begin position="106"/>
        <end position="126"/>
    </location>
</feature>
<gene>
    <name evidence="4" type="ORF">MKK02DRAFT_45415</name>
</gene>
<dbReference type="InterPro" id="IPR050268">
    <property type="entry name" value="NADH-dep_flavin_reductase"/>
</dbReference>
<sequence length="279" mass="29800">MKPPACLCRLQSSSSTISTPFVAIGRKRRFLSTSSGDCDDVSTRLREVMRNVPQPVAIVTARNTSPSSSSAYHGATLTSFTSLTLHPHPLVAFSLRLPSRLADCLRSSSTSSHPKSPPGKTAPKAAQARIPLTVSLLCRSNRPIADALSSRLPDQSDIFARDEWLPPKDSYPPSLRDALGALTCEVVSSMPLRDMCDVEAGPAGRRGGMGVEGSVDGVQEAEVGTGGYQAGSELFICRVLDVLPGSEGVEPLLHLKQSYVGVERMEEDEDDGSYIVKST</sequence>
<dbReference type="GO" id="GO:0042602">
    <property type="term" value="F:riboflavin reductase (NADPH) activity"/>
    <property type="evidence" value="ECO:0007669"/>
    <property type="project" value="TreeGrafter"/>
</dbReference>
<dbReference type="GO" id="GO:0010181">
    <property type="term" value="F:FMN binding"/>
    <property type="evidence" value="ECO:0007669"/>
    <property type="project" value="InterPro"/>
</dbReference>
<evidence type="ECO:0000259" key="3">
    <source>
        <dbReference type="SMART" id="SM00903"/>
    </source>
</evidence>
<feature type="domain" description="Flavin reductase like" evidence="3">
    <location>
        <begin position="49"/>
        <end position="261"/>
    </location>
</feature>
<proteinExistence type="predicted"/>
<dbReference type="PANTHER" id="PTHR30466">
    <property type="entry name" value="FLAVIN REDUCTASE"/>
    <property type="match status" value="1"/>
</dbReference>
<dbReference type="EMBL" id="JAKWFO010000005">
    <property type="protein sequence ID" value="KAI9636710.1"/>
    <property type="molecule type" value="Genomic_DNA"/>
</dbReference>
<dbReference type="Pfam" id="PF01613">
    <property type="entry name" value="Flavin_Reduct"/>
    <property type="match status" value="1"/>
</dbReference>
<dbReference type="GeneID" id="77732609"/>
<comment type="caution">
    <text evidence="4">The sequence shown here is derived from an EMBL/GenBank/DDBJ whole genome shotgun (WGS) entry which is preliminary data.</text>
</comment>
<accession>A0AA38HAX1</accession>
<dbReference type="AlphaFoldDB" id="A0AA38HAX1"/>
<dbReference type="RefSeq" id="XP_052946487.1">
    <property type="nucleotide sequence ID" value="XM_053093404.1"/>
</dbReference>
<keyword evidence="5" id="KW-1185">Reference proteome</keyword>
<protein>
    <submittedName>
        <fullName evidence="4">Flavin reductase like domain-containing protein</fullName>
    </submittedName>
</protein>
<dbReference type="SUPFAM" id="SSF50475">
    <property type="entry name" value="FMN-binding split barrel"/>
    <property type="match status" value="1"/>
</dbReference>
<keyword evidence="1" id="KW-0560">Oxidoreductase</keyword>
<name>A0AA38HAX1_9TREE</name>
<dbReference type="SMART" id="SM00903">
    <property type="entry name" value="Flavin_Reduct"/>
    <property type="match status" value="1"/>
</dbReference>
<dbReference type="InterPro" id="IPR002563">
    <property type="entry name" value="Flavin_Rdtase-like_dom"/>
</dbReference>
<reference evidence="4" key="1">
    <citation type="journal article" date="2022" name="G3 (Bethesda)">
        <title>High quality genome of the basidiomycete yeast Dioszegia hungarica PDD-24b-2 isolated from cloud water.</title>
        <authorList>
            <person name="Jarrige D."/>
            <person name="Haridas S."/>
            <person name="Bleykasten-Grosshans C."/>
            <person name="Joly M."/>
            <person name="Nadalig T."/>
            <person name="Sancelme M."/>
            <person name="Vuilleumier S."/>
            <person name="Grigoriev I.V."/>
            <person name="Amato P."/>
            <person name="Bringel F."/>
        </authorList>
    </citation>
    <scope>NUCLEOTIDE SEQUENCE</scope>
    <source>
        <strain evidence="4">PDD-24b-2</strain>
    </source>
</reference>
<dbReference type="PANTHER" id="PTHR30466:SF1">
    <property type="entry name" value="FMN REDUCTASE (NADH) RUTF"/>
    <property type="match status" value="1"/>
</dbReference>
<evidence type="ECO:0000313" key="5">
    <source>
        <dbReference type="Proteomes" id="UP001164286"/>
    </source>
</evidence>
<dbReference type="Proteomes" id="UP001164286">
    <property type="component" value="Unassembled WGS sequence"/>
</dbReference>
<dbReference type="InterPro" id="IPR012349">
    <property type="entry name" value="Split_barrel_FMN-bd"/>
</dbReference>
<evidence type="ECO:0000313" key="4">
    <source>
        <dbReference type="EMBL" id="KAI9636710.1"/>
    </source>
</evidence>
<evidence type="ECO:0000256" key="2">
    <source>
        <dbReference type="SAM" id="MobiDB-lite"/>
    </source>
</evidence>
<evidence type="ECO:0000256" key="1">
    <source>
        <dbReference type="ARBA" id="ARBA00023002"/>
    </source>
</evidence>
<organism evidence="4 5">
    <name type="scientific">Dioszegia hungarica</name>
    <dbReference type="NCBI Taxonomy" id="4972"/>
    <lineage>
        <taxon>Eukaryota</taxon>
        <taxon>Fungi</taxon>
        <taxon>Dikarya</taxon>
        <taxon>Basidiomycota</taxon>
        <taxon>Agaricomycotina</taxon>
        <taxon>Tremellomycetes</taxon>
        <taxon>Tremellales</taxon>
        <taxon>Bulleribasidiaceae</taxon>
        <taxon>Dioszegia</taxon>
    </lineage>
</organism>